<protein>
    <submittedName>
        <fullName evidence="2">Uncharacterized protein</fullName>
    </submittedName>
</protein>
<dbReference type="AlphaFoldDB" id="A0AA38CL17"/>
<gene>
    <name evidence="2" type="ORF">KI387_044442</name>
</gene>
<organism evidence="2 3">
    <name type="scientific">Taxus chinensis</name>
    <name type="common">Chinese yew</name>
    <name type="synonym">Taxus wallichiana var. chinensis</name>
    <dbReference type="NCBI Taxonomy" id="29808"/>
    <lineage>
        <taxon>Eukaryota</taxon>
        <taxon>Viridiplantae</taxon>
        <taxon>Streptophyta</taxon>
        <taxon>Embryophyta</taxon>
        <taxon>Tracheophyta</taxon>
        <taxon>Spermatophyta</taxon>
        <taxon>Pinopsida</taxon>
        <taxon>Pinidae</taxon>
        <taxon>Conifers II</taxon>
        <taxon>Cupressales</taxon>
        <taxon>Taxaceae</taxon>
        <taxon>Taxus</taxon>
    </lineage>
</organism>
<dbReference type="EMBL" id="JAHRHJ020000009">
    <property type="protein sequence ID" value="KAH9303561.1"/>
    <property type="molecule type" value="Genomic_DNA"/>
</dbReference>
<evidence type="ECO:0000313" key="2">
    <source>
        <dbReference type="EMBL" id="KAH9303561.1"/>
    </source>
</evidence>
<feature type="region of interest" description="Disordered" evidence="1">
    <location>
        <begin position="38"/>
        <end position="63"/>
    </location>
</feature>
<dbReference type="Proteomes" id="UP000824469">
    <property type="component" value="Unassembled WGS sequence"/>
</dbReference>
<sequence length="125" mass="13194">GGKEGDHHVRDGGGFVGDGHRKARVLINPHVIFGSSGGNLGSQGIQENKGGIHEQGGGDHKKWLPSSNDLFPEIFVAKGPTCGSLSNGIQGNYNVLGGDRNPQQYVEANFSWIGLAFTANQDKIV</sequence>
<keyword evidence="3" id="KW-1185">Reference proteome</keyword>
<name>A0AA38CL17_TAXCH</name>
<reference evidence="2 3" key="1">
    <citation type="journal article" date="2021" name="Nat. Plants">
        <title>The Taxus genome provides insights into paclitaxel biosynthesis.</title>
        <authorList>
            <person name="Xiong X."/>
            <person name="Gou J."/>
            <person name="Liao Q."/>
            <person name="Li Y."/>
            <person name="Zhou Q."/>
            <person name="Bi G."/>
            <person name="Li C."/>
            <person name="Du R."/>
            <person name="Wang X."/>
            <person name="Sun T."/>
            <person name="Guo L."/>
            <person name="Liang H."/>
            <person name="Lu P."/>
            <person name="Wu Y."/>
            <person name="Zhang Z."/>
            <person name="Ro D.K."/>
            <person name="Shang Y."/>
            <person name="Huang S."/>
            <person name="Yan J."/>
        </authorList>
    </citation>
    <scope>NUCLEOTIDE SEQUENCE [LARGE SCALE GENOMIC DNA]</scope>
    <source>
        <strain evidence="2">Ta-2019</strain>
    </source>
</reference>
<feature type="non-terminal residue" evidence="2">
    <location>
        <position position="1"/>
    </location>
</feature>
<evidence type="ECO:0000256" key="1">
    <source>
        <dbReference type="SAM" id="MobiDB-lite"/>
    </source>
</evidence>
<evidence type="ECO:0000313" key="3">
    <source>
        <dbReference type="Proteomes" id="UP000824469"/>
    </source>
</evidence>
<proteinExistence type="predicted"/>
<comment type="caution">
    <text evidence="2">The sequence shown here is derived from an EMBL/GenBank/DDBJ whole genome shotgun (WGS) entry which is preliminary data.</text>
</comment>
<feature type="non-terminal residue" evidence="2">
    <location>
        <position position="125"/>
    </location>
</feature>
<feature type="compositionally biased region" description="Basic and acidic residues" evidence="1">
    <location>
        <begin position="50"/>
        <end position="62"/>
    </location>
</feature>
<accession>A0AA38CL17</accession>